<evidence type="ECO:0000256" key="1">
    <source>
        <dbReference type="ARBA" id="ARBA00022670"/>
    </source>
</evidence>
<dbReference type="InterPro" id="IPR013103">
    <property type="entry name" value="RVT_2"/>
</dbReference>
<gene>
    <name evidence="7" type="ORF">UEMT_2077</name>
</gene>
<organism evidence="7">
    <name type="scientific">Ustilago esculenta</name>
    <dbReference type="NCBI Taxonomy" id="185366"/>
    <lineage>
        <taxon>Eukaryota</taxon>
        <taxon>Fungi</taxon>
        <taxon>Dikarya</taxon>
        <taxon>Basidiomycota</taxon>
        <taxon>Ustilaginomycotina</taxon>
        <taxon>Ustilaginomycetes</taxon>
        <taxon>Ustilaginales</taxon>
        <taxon>Ustilaginaceae</taxon>
        <taxon>Ustilago</taxon>
    </lineage>
</organism>
<dbReference type="PANTHER" id="PTHR42648:SF28">
    <property type="entry name" value="TRANSPOSON-ENCODED PROTEIN WITH RIBONUCLEASE H-LIKE AND RETROVIRUS ZINC FINGER-LIKE DOMAINS"/>
    <property type="match status" value="1"/>
</dbReference>
<dbReference type="Pfam" id="PF07727">
    <property type="entry name" value="RVT_2"/>
    <property type="match status" value="1"/>
</dbReference>
<dbReference type="AlphaFoldDB" id="A0A481SH62"/>
<keyword evidence="1" id="KW-0645">Protease</keyword>
<evidence type="ECO:0000313" key="7">
    <source>
        <dbReference type="EMBL" id="QBH67611.1"/>
    </source>
</evidence>
<evidence type="ECO:0000256" key="3">
    <source>
        <dbReference type="ARBA" id="ARBA00022750"/>
    </source>
</evidence>
<feature type="domain" description="Reverse transcriptase Ty1/copia-type" evidence="5">
    <location>
        <begin position="539"/>
        <end position="786"/>
    </location>
</feature>
<dbReference type="GO" id="GO:0004190">
    <property type="term" value="F:aspartic-type endopeptidase activity"/>
    <property type="evidence" value="ECO:0007669"/>
    <property type="project" value="UniProtKB-KW"/>
</dbReference>
<evidence type="ECO:0000259" key="6">
    <source>
        <dbReference type="Pfam" id="PF22936"/>
    </source>
</evidence>
<dbReference type="GO" id="GO:0046872">
    <property type="term" value="F:metal ion binding"/>
    <property type="evidence" value="ECO:0007669"/>
    <property type="project" value="UniProtKB-KW"/>
</dbReference>
<evidence type="ECO:0000256" key="4">
    <source>
        <dbReference type="ARBA" id="ARBA00022801"/>
    </source>
</evidence>
<dbReference type="Gene3D" id="3.30.420.10">
    <property type="entry name" value="Ribonuclease H-like superfamily/Ribonuclease H"/>
    <property type="match status" value="1"/>
</dbReference>
<reference evidence="7" key="1">
    <citation type="submission" date="2018-11" db="EMBL/GenBank/DDBJ databases">
        <title>The smut fungus Ustilago esculenta has a bipolar mating type system with three idiomorphs larger than 500 kb.</title>
        <authorList>
            <person name="Liang S.-W."/>
            <person name="Huang Y.-H."/>
            <person name="Chiu J.-Y."/>
            <person name="Tseng H.-W."/>
            <person name="Haung J.-H."/>
            <person name="Shen W.-C."/>
        </authorList>
    </citation>
    <scope>NUCLEOTIDE SEQUENCE</scope>
    <source>
        <strain evidence="7">UE_mtsf</strain>
    </source>
</reference>
<dbReference type="InterPro" id="IPR054722">
    <property type="entry name" value="PolX-like_BBD"/>
</dbReference>
<proteinExistence type="predicted"/>
<dbReference type="Pfam" id="PF22936">
    <property type="entry name" value="Pol_BBD"/>
    <property type="match status" value="1"/>
</dbReference>
<dbReference type="InterPro" id="IPR043502">
    <property type="entry name" value="DNA/RNA_pol_sf"/>
</dbReference>
<protein>
    <submittedName>
        <fullName evidence="7">Putative Ty1-copia subclass retrotransposon protein</fullName>
    </submittedName>
</protein>
<accession>A0A481SH62</accession>
<keyword evidence="4" id="KW-0378">Hydrolase</keyword>
<dbReference type="InterPro" id="IPR039537">
    <property type="entry name" value="Retrotran_Ty1/copia-like"/>
</dbReference>
<sequence>MSTKLSMMVDHYPTVHQIWQHLEKSFSTKLRYRLEEIKTEFNSLRQDKLTIMSYAAKIEQSFAIRDANGKIRPVTIIKDKIDEKVKYDDIVDQLKAEEIKLGLHEEGDETVMITDVMNPKSAYSSSKNSYGSANNWIIDSASTVHICINKNLFTKLSETATPPIQSGSLQHMPACGKGTVKVVANIGHKKTHTLVLKNVFFVPTYAANLISLNLVAKVASISINGSRLIVRKGGNIIFKGETRNMLTYLCQPKPEFAALTYGAVSTSIWHQQLGYPGKGRMKQILEVIPEVAKETDMSSGKCHVCEVRKSHRQPFPNHMTTMTTEPLQLIHSDIVGKFKDIMPGGHQFAVTFINDYSRFVMVYLMTHKSEVLGHFQETRAILSSRNATFDEELFPFKEQDTPQIENTTTIDIHDEAPQEPVLIHPTPIRAISPDIVHPPSNNRPTFAQEEEHVGFPYLTQEERDQGISTPPLEDFICSLSSVAINNTKGTFTDEACANEGTPFPASDDEPRTILQAQCQPDWPKWQEAIQKELNSHQENNTWTVVNAPNNANIIGCRWVFKVKRKGDGTINKYKARLVAQGYTQVHGINYKETFTPVVKMATLRMLMIMSLQYDMKIYQLNVVTAYLNGELDVNLYMRQPPLPTSMIQSGSQSLVCKLNKSLYGLKQAGCTWYQKADSTLTNIGFKQSNYDSTLYYIENKGEPPLILTLSVDDVLIFVRHKPTADKFISTLQSKFKMTGGDPVLFILGIQVTSTPMSLHLSQTSHIQHLLTQFGLNNANIVHTPAIVNIAFAVNCLSHYLASPTDKAMTAVKHLLCYLKGTAN</sequence>
<evidence type="ECO:0000256" key="2">
    <source>
        <dbReference type="ARBA" id="ARBA00022723"/>
    </source>
</evidence>
<dbReference type="PANTHER" id="PTHR42648">
    <property type="entry name" value="TRANSPOSASE, PUTATIVE-RELATED"/>
    <property type="match status" value="1"/>
</dbReference>
<keyword evidence="2" id="KW-0479">Metal-binding</keyword>
<evidence type="ECO:0000259" key="5">
    <source>
        <dbReference type="Pfam" id="PF07727"/>
    </source>
</evidence>
<dbReference type="GO" id="GO:0006508">
    <property type="term" value="P:proteolysis"/>
    <property type="evidence" value="ECO:0007669"/>
    <property type="project" value="UniProtKB-KW"/>
</dbReference>
<dbReference type="InterPro" id="IPR012337">
    <property type="entry name" value="RNaseH-like_sf"/>
</dbReference>
<dbReference type="InterPro" id="IPR036397">
    <property type="entry name" value="RNaseH_sf"/>
</dbReference>
<dbReference type="SUPFAM" id="SSF56672">
    <property type="entry name" value="DNA/RNA polymerases"/>
    <property type="match status" value="1"/>
</dbReference>
<feature type="domain" description="Retrovirus-related Pol polyprotein from transposon TNT 1-94-like beta-barrel" evidence="6">
    <location>
        <begin position="136"/>
        <end position="215"/>
    </location>
</feature>
<name>A0A481SH62_9BASI</name>
<keyword evidence="3" id="KW-0064">Aspartyl protease</keyword>
<dbReference type="SUPFAM" id="SSF53098">
    <property type="entry name" value="Ribonuclease H-like"/>
    <property type="match status" value="1"/>
</dbReference>
<dbReference type="GO" id="GO:0003676">
    <property type="term" value="F:nucleic acid binding"/>
    <property type="evidence" value="ECO:0007669"/>
    <property type="project" value="InterPro"/>
</dbReference>
<dbReference type="EMBL" id="MK125513">
    <property type="protein sequence ID" value="QBH67611.1"/>
    <property type="molecule type" value="Genomic_DNA"/>
</dbReference>